<keyword evidence="3" id="KW-1185">Reference proteome</keyword>
<evidence type="ECO:0000313" key="3">
    <source>
        <dbReference type="Proteomes" id="UP000734823"/>
    </source>
</evidence>
<accession>A0ABR7L5W0</accession>
<gene>
    <name evidence="2" type="ORF">GPZ80_12945</name>
</gene>
<dbReference type="Proteomes" id="UP000734823">
    <property type="component" value="Unassembled WGS sequence"/>
</dbReference>
<evidence type="ECO:0000313" key="2">
    <source>
        <dbReference type="EMBL" id="MBC6448075.1"/>
    </source>
</evidence>
<organism evidence="2 3">
    <name type="scientific">Actinokineospora xionganensis</name>
    <dbReference type="NCBI Taxonomy" id="2684470"/>
    <lineage>
        <taxon>Bacteria</taxon>
        <taxon>Bacillati</taxon>
        <taxon>Actinomycetota</taxon>
        <taxon>Actinomycetes</taxon>
        <taxon>Pseudonocardiales</taxon>
        <taxon>Pseudonocardiaceae</taxon>
        <taxon>Actinokineospora</taxon>
    </lineage>
</organism>
<feature type="domain" description="DUF397" evidence="1">
    <location>
        <begin position="7"/>
        <end position="64"/>
    </location>
</feature>
<comment type="caution">
    <text evidence="2">The sequence shown here is derived from an EMBL/GenBank/DDBJ whole genome shotgun (WGS) entry which is preliminary data.</text>
</comment>
<dbReference type="EMBL" id="JABVED010000006">
    <property type="protein sequence ID" value="MBC6448075.1"/>
    <property type="molecule type" value="Genomic_DNA"/>
</dbReference>
<dbReference type="InterPro" id="IPR007278">
    <property type="entry name" value="DUF397"/>
</dbReference>
<evidence type="ECO:0000259" key="1">
    <source>
        <dbReference type="Pfam" id="PF04149"/>
    </source>
</evidence>
<reference evidence="2 3" key="1">
    <citation type="submission" date="2020-06" db="EMBL/GenBank/DDBJ databases">
        <title>Actinokineospora xiongansis sp. nov., isolated from soil of Baiyangdian.</title>
        <authorList>
            <person name="Zhang X."/>
        </authorList>
    </citation>
    <scope>NUCLEOTIDE SEQUENCE [LARGE SCALE GENOMIC DNA]</scope>
    <source>
        <strain evidence="2 3">HBU206404</strain>
    </source>
</reference>
<proteinExistence type="predicted"/>
<dbReference type="RefSeq" id="WP_187220573.1">
    <property type="nucleotide sequence ID" value="NZ_JABVED010000006.1"/>
</dbReference>
<name>A0ABR7L5W0_9PSEU</name>
<protein>
    <submittedName>
        <fullName evidence="2">DUF397 domain-containing protein</fullName>
    </submittedName>
</protein>
<dbReference type="Pfam" id="PF04149">
    <property type="entry name" value="DUF397"/>
    <property type="match status" value="1"/>
</dbReference>
<sequence>MTPQACATWRKSSFSGDGGTGGGDCVEAAWLDGGRFGLRDSKNPGAGTLVLPHTGMSALLSEIRNS</sequence>